<keyword evidence="4" id="KW-1185">Reference proteome</keyword>
<dbReference type="InterPro" id="IPR035628">
    <property type="entry name" value="TcpC_C"/>
</dbReference>
<feature type="region of interest" description="Disordered" evidence="1">
    <location>
        <begin position="1"/>
        <end position="27"/>
    </location>
</feature>
<name>A0A7X6RRS6_9ACTN</name>
<dbReference type="InterPro" id="IPR024735">
    <property type="entry name" value="TcpC"/>
</dbReference>
<dbReference type="CDD" id="cd16386">
    <property type="entry name" value="TcpC_N"/>
    <property type="match status" value="1"/>
</dbReference>
<comment type="caution">
    <text evidence="3">The sequence shown here is derived from an EMBL/GenBank/DDBJ whole genome shotgun (WGS) entry which is preliminary data.</text>
</comment>
<accession>A0A7X6RRS6</accession>
<evidence type="ECO:0000313" key="3">
    <source>
        <dbReference type="EMBL" id="NKY99923.1"/>
    </source>
</evidence>
<keyword evidence="2" id="KW-1133">Transmembrane helix</keyword>
<evidence type="ECO:0000256" key="2">
    <source>
        <dbReference type="SAM" id="Phobius"/>
    </source>
</evidence>
<keyword evidence="2" id="KW-0472">Membrane</keyword>
<gene>
    <name evidence="3" type="ORF">HGB44_19950</name>
</gene>
<dbReference type="RefSeq" id="WP_061078268.1">
    <property type="nucleotide sequence ID" value="NZ_JAAXPG010000019.1"/>
</dbReference>
<evidence type="ECO:0000313" key="4">
    <source>
        <dbReference type="Proteomes" id="UP000553209"/>
    </source>
</evidence>
<feature type="transmembrane region" description="Helical" evidence="2">
    <location>
        <begin position="37"/>
        <end position="62"/>
    </location>
</feature>
<dbReference type="Gene3D" id="3.10.450.540">
    <property type="match status" value="1"/>
</dbReference>
<dbReference type="EMBL" id="JAAXPG010000019">
    <property type="protein sequence ID" value="NKY99923.1"/>
    <property type="molecule type" value="Genomic_DNA"/>
</dbReference>
<dbReference type="CDD" id="cd16428">
    <property type="entry name" value="TcpC_C"/>
    <property type="match status" value="1"/>
</dbReference>
<reference evidence="3 4" key="1">
    <citation type="submission" date="2020-04" db="EMBL/GenBank/DDBJ databases">
        <title>MicrobeNet Type strains.</title>
        <authorList>
            <person name="Nicholson A.C."/>
        </authorList>
    </citation>
    <scope>NUCLEOTIDE SEQUENCE [LARGE SCALE GENOMIC DNA]</scope>
    <source>
        <strain evidence="3 4">ATCC 23612</strain>
    </source>
</reference>
<protein>
    <submittedName>
        <fullName evidence="3">Conjugal transfer protein</fullName>
    </submittedName>
</protein>
<proteinExistence type="predicted"/>
<organism evidence="3 4">
    <name type="scientific">Nocardiopsis alborubida</name>
    <dbReference type="NCBI Taxonomy" id="146802"/>
    <lineage>
        <taxon>Bacteria</taxon>
        <taxon>Bacillati</taxon>
        <taxon>Actinomycetota</taxon>
        <taxon>Actinomycetes</taxon>
        <taxon>Streptosporangiales</taxon>
        <taxon>Nocardiopsidaceae</taxon>
        <taxon>Nocardiopsis</taxon>
    </lineage>
</organism>
<sequence length="316" mass="33292">MAKASRRGAAAGEPDDGGVGLDAPRGRRPRAGAGGRWWVGVGRAVLWAFIIVVVFNGIWFPLRGGFALPDTSEEPEQGDTVTYPETAAAAFGMRFAEAYLDTADPEARLSDLAGFVPEGEAASLDVPADSLAGDNLTVVAVHVQDDHNGLVVVRADVNGEPMRLDVPVYADGEALVVSGTPALLAAPTQASLPEGSAFETDPEAEEQLREVLSGFFEAYAGEPAHLERYVEPGVTIAPLPENSLEFGELPDITVPTRASTGNDDVRQVAATVRWNVPASDGTETGQITQNYLVTVVDSGSEWHVRDIQGAPRSFGG</sequence>
<dbReference type="Pfam" id="PF12642">
    <property type="entry name" value="TpcC"/>
    <property type="match status" value="1"/>
</dbReference>
<dbReference type="AlphaFoldDB" id="A0A7X6RRS6"/>
<keyword evidence="2" id="KW-0812">Transmembrane</keyword>
<evidence type="ECO:0000256" key="1">
    <source>
        <dbReference type="SAM" id="MobiDB-lite"/>
    </source>
</evidence>
<dbReference type="Proteomes" id="UP000553209">
    <property type="component" value="Unassembled WGS sequence"/>
</dbReference>